<feature type="region of interest" description="Disordered" evidence="1">
    <location>
        <begin position="44"/>
        <end position="75"/>
    </location>
</feature>
<evidence type="ECO:0000256" key="1">
    <source>
        <dbReference type="SAM" id="MobiDB-lite"/>
    </source>
</evidence>
<organism evidence="2 3">
    <name type="scientific">Gryllus longicercus</name>
    <dbReference type="NCBI Taxonomy" id="2509291"/>
    <lineage>
        <taxon>Eukaryota</taxon>
        <taxon>Metazoa</taxon>
        <taxon>Ecdysozoa</taxon>
        <taxon>Arthropoda</taxon>
        <taxon>Hexapoda</taxon>
        <taxon>Insecta</taxon>
        <taxon>Pterygota</taxon>
        <taxon>Neoptera</taxon>
        <taxon>Polyneoptera</taxon>
        <taxon>Orthoptera</taxon>
        <taxon>Ensifera</taxon>
        <taxon>Gryllidea</taxon>
        <taxon>Grylloidea</taxon>
        <taxon>Gryllidae</taxon>
        <taxon>Gryllinae</taxon>
        <taxon>Gryllus</taxon>
    </lineage>
</organism>
<reference evidence="2 3" key="1">
    <citation type="submission" date="2024-03" db="EMBL/GenBank/DDBJ databases">
        <title>The genome assembly and annotation of the cricket Gryllus longicercus Weissman &amp; Gray.</title>
        <authorList>
            <person name="Szrajer S."/>
            <person name="Gray D."/>
            <person name="Ylla G."/>
        </authorList>
    </citation>
    <scope>NUCLEOTIDE SEQUENCE [LARGE SCALE GENOMIC DNA]</scope>
    <source>
        <strain evidence="2">DAG 2021-001</strain>
        <tissue evidence="2">Whole body minus gut</tissue>
    </source>
</reference>
<name>A0AAN9ZC18_9ORTH</name>
<dbReference type="AlphaFoldDB" id="A0AAN9ZC18"/>
<comment type="caution">
    <text evidence="2">The sequence shown here is derived from an EMBL/GenBank/DDBJ whole genome shotgun (WGS) entry which is preliminary data.</text>
</comment>
<dbReference type="EMBL" id="JAZDUA010000078">
    <property type="protein sequence ID" value="KAK7869220.1"/>
    <property type="molecule type" value="Genomic_DNA"/>
</dbReference>
<sequence length="121" mass="13969">MDAISVIAESLLTIEEIKLEPEDFLDERGSIEARELIALKREVKKEKDDESQEINEQSYSKKKKGKGENKELEPPATVFRKVKEEITEEHEDFFATCREDVSNAVEECEERPEYGAACWDT</sequence>
<dbReference type="Proteomes" id="UP001378592">
    <property type="component" value="Unassembled WGS sequence"/>
</dbReference>
<evidence type="ECO:0000313" key="3">
    <source>
        <dbReference type="Proteomes" id="UP001378592"/>
    </source>
</evidence>
<proteinExistence type="predicted"/>
<gene>
    <name evidence="2" type="ORF">R5R35_001160</name>
</gene>
<evidence type="ECO:0000313" key="2">
    <source>
        <dbReference type="EMBL" id="KAK7869220.1"/>
    </source>
</evidence>
<keyword evidence="3" id="KW-1185">Reference proteome</keyword>
<protein>
    <submittedName>
        <fullName evidence="2">Uncharacterized protein</fullName>
    </submittedName>
</protein>
<accession>A0AAN9ZC18</accession>